<reference evidence="1 2" key="1">
    <citation type="submission" date="2018-11" db="EMBL/GenBank/DDBJ databases">
        <title>Genomic Encyclopedia of Type Strains, Phase IV (KMG-IV): sequencing the most valuable type-strain genomes for metagenomic binning, comparative biology and taxonomic classification.</title>
        <authorList>
            <person name="Goeker M."/>
        </authorList>
    </citation>
    <scope>NUCLEOTIDE SEQUENCE [LARGE SCALE GENOMIC DNA]</scope>
    <source>
        <strain evidence="1 2">DSM 21945</strain>
    </source>
</reference>
<gene>
    <name evidence="1" type="ORF">EDC28_11146</name>
</gene>
<proteinExistence type="predicted"/>
<dbReference type="AlphaFoldDB" id="A0A3N1NQ91"/>
<sequence>MWPGYFFLTPCPGSLKALFIVTTHNGAIFSQQLPAQVAGGDFGGDN</sequence>
<name>A0A3N1NQ91_9GAMM</name>
<dbReference type="Proteomes" id="UP000268033">
    <property type="component" value="Unassembled WGS sequence"/>
</dbReference>
<dbReference type="EMBL" id="RJUL01000011">
    <property type="protein sequence ID" value="ROQ21944.1"/>
    <property type="molecule type" value="Genomic_DNA"/>
</dbReference>
<comment type="caution">
    <text evidence="1">The sequence shown here is derived from an EMBL/GenBank/DDBJ whole genome shotgun (WGS) entry which is preliminary data.</text>
</comment>
<evidence type="ECO:0000313" key="1">
    <source>
        <dbReference type="EMBL" id="ROQ21944.1"/>
    </source>
</evidence>
<keyword evidence="2" id="KW-1185">Reference proteome</keyword>
<accession>A0A3N1NQ91</accession>
<organism evidence="1 2">
    <name type="scientific">Gallaecimonas pentaromativorans</name>
    <dbReference type="NCBI Taxonomy" id="584787"/>
    <lineage>
        <taxon>Bacteria</taxon>
        <taxon>Pseudomonadati</taxon>
        <taxon>Pseudomonadota</taxon>
        <taxon>Gammaproteobacteria</taxon>
        <taxon>Enterobacterales</taxon>
        <taxon>Gallaecimonadaceae</taxon>
        <taxon>Gallaecimonas</taxon>
    </lineage>
</organism>
<protein>
    <submittedName>
        <fullName evidence="1">Uncharacterized protein</fullName>
    </submittedName>
</protein>
<dbReference type="STRING" id="584787.GCA_001247655_03485"/>
<evidence type="ECO:0000313" key="2">
    <source>
        <dbReference type="Proteomes" id="UP000268033"/>
    </source>
</evidence>